<proteinExistence type="predicted"/>
<dbReference type="EMBL" id="BAAAZP010000081">
    <property type="protein sequence ID" value="GAA3673459.1"/>
    <property type="molecule type" value="Genomic_DNA"/>
</dbReference>
<protein>
    <submittedName>
        <fullName evidence="1">Uncharacterized protein</fullName>
    </submittedName>
</protein>
<gene>
    <name evidence="1" type="ORF">GCM10022224_042120</name>
</gene>
<accession>A0ABP7C1D9</accession>
<dbReference type="Gene3D" id="3.90.180.10">
    <property type="entry name" value="Medium-chain alcohol dehydrogenases, catalytic domain"/>
    <property type="match status" value="1"/>
</dbReference>
<comment type="caution">
    <text evidence="1">The sequence shown here is derived from an EMBL/GenBank/DDBJ whole genome shotgun (WGS) entry which is preliminary data.</text>
</comment>
<evidence type="ECO:0000313" key="1">
    <source>
        <dbReference type="EMBL" id="GAA3673459.1"/>
    </source>
</evidence>
<keyword evidence="2" id="KW-1185">Reference proteome</keyword>
<dbReference type="Proteomes" id="UP001500902">
    <property type="component" value="Unassembled WGS sequence"/>
</dbReference>
<sequence length="71" mass="8056">MILRDITLRGFTMPYEPEAFETWNAHCSQWLRDDKLVFPHTVIDGGLAAVPRALVDQLNGRFRGTALVKLS</sequence>
<dbReference type="Gene3D" id="3.40.50.720">
    <property type="entry name" value="NAD(P)-binding Rossmann-like Domain"/>
    <property type="match status" value="1"/>
</dbReference>
<organism evidence="1 2">
    <name type="scientific">Nonomuraea antimicrobica</name>
    <dbReference type="NCBI Taxonomy" id="561173"/>
    <lineage>
        <taxon>Bacteria</taxon>
        <taxon>Bacillati</taxon>
        <taxon>Actinomycetota</taxon>
        <taxon>Actinomycetes</taxon>
        <taxon>Streptosporangiales</taxon>
        <taxon>Streptosporangiaceae</taxon>
        <taxon>Nonomuraea</taxon>
    </lineage>
</organism>
<dbReference type="RefSeq" id="WP_344880385.1">
    <property type="nucleotide sequence ID" value="NZ_BAAAZP010000081.1"/>
</dbReference>
<reference evidence="2" key="1">
    <citation type="journal article" date="2019" name="Int. J. Syst. Evol. Microbiol.">
        <title>The Global Catalogue of Microorganisms (GCM) 10K type strain sequencing project: providing services to taxonomists for standard genome sequencing and annotation.</title>
        <authorList>
            <consortium name="The Broad Institute Genomics Platform"/>
            <consortium name="The Broad Institute Genome Sequencing Center for Infectious Disease"/>
            <person name="Wu L."/>
            <person name="Ma J."/>
        </authorList>
    </citation>
    <scope>NUCLEOTIDE SEQUENCE [LARGE SCALE GENOMIC DNA]</scope>
    <source>
        <strain evidence="2">JCM 16904</strain>
    </source>
</reference>
<name>A0ABP7C1D9_9ACTN</name>
<evidence type="ECO:0000313" key="2">
    <source>
        <dbReference type="Proteomes" id="UP001500902"/>
    </source>
</evidence>